<reference evidence="1 2" key="1">
    <citation type="submission" date="2019-07" db="EMBL/GenBank/DDBJ databases">
        <title>Genome sequencing of lignin-degrading bacterial isolates.</title>
        <authorList>
            <person name="Gladden J."/>
        </authorList>
    </citation>
    <scope>NUCLEOTIDE SEQUENCE [LARGE SCALE GENOMIC DNA]</scope>
    <source>
        <strain evidence="1 2">J45</strain>
    </source>
</reference>
<dbReference type="AlphaFoldDB" id="A0A562D784"/>
<dbReference type="Gene3D" id="3.30.160.160">
    <property type="entry name" value="YegP-like"/>
    <property type="match status" value="1"/>
</dbReference>
<protein>
    <submittedName>
        <fullName evidence="1">Uncharacterized protein DUF1508</fullName>
    </submittedName>
</protein>
<dbReference type="RefSeq" id="WP_186455315.1">
    <property type="nucleotide sequence ID" value="NZ_VLJT01000084.1"/>
</dbReference>
<accession>A0A562D784</accession>
<evidence type="ECO:0000313" key="2">
    <source>
        <dbReference type="Proteomes" id="UP000317573"/>
    </source>
</evidence>
<dbReference type="SUPFAM" id="SSF160113">
    <property type="entry name" value="YegP-like"/>
    <property type="match status" value="1"/>
</dbReference>
<evidence type="ECO:0000313" key="1">
    <source>
        <dbReference type="EMBL" id="TWH05593.1"/>
    </source>
</evidence>
<sequence>MTIPSLHIVRLYIARDGFRWHRKAANGRIVSESGEAYTTKGAALEGLSMSNRDTDNYTFIDDTEEQS</sequence>
<name>A0A562D784_RHORH</name>
<organism evidence="1 2">
    <name type="scientific">Rhodococcus rhodochrous J45</name>
    <dbReference type="NCBI Taxonomy" id="935266"/>
    <lineage>
        <taxon>Bacteria</taxon>
        <taxon>Bacillati</taxon>
        <taxon>Actinomycetota</taxon>
        <taxon>Actinomycetes</taxon>
        <taxon>Mycobacteriales</taxon>
        <taxon>Nocardiaceae</taxon>
        <taxon>Rhodococcus</taxon>
    </lineage>
</organism>
<dbReference type="EMBL" id="VLJT01000084">
    <property type="protein sequence ID" value="TWH05593.1"/>
    <property type="molecule type" value="Genomic_DNA"/>
</dbReference>
<comment type="caution">
    <text evidence="1">The sequence shown here is derived from an EMBL/GenBank/DDBJ whole genome shotgun (WGS) entry which is preliminary data.</text>
</comment>
<proteinExistence type="predicted"/>
<dbReference type="InterPro" id="IPR036913">
    <property type="entry name" value="YegP-like_sf"/>
</dbReference>
<gene>
    <name evidence="1" type="ORF">L618_008000000040</name>
</gene>
<dbReference type="Proteomes" id="UP000317573">
    <property type="component" value="Unassembled WGS sequence"/>
</dbReference>